<evidence type="ECO:0000313" key="2">
    <source>
        <dbReference type="EMBL" id="QOW60865.1"/>
    </source>
</evidence>
<keyword evidence="1" id="KW-0732">Signal</keyword>
<dbReference type="InterPro" id="IPR009003">
    <property type="entry name" value="Peptidase_S1_PA"/>
</dbReference>
<dbReference type="SUPFAM" id="SSF50494">
    <property type="entry name" value="Trypsin-like serine proteases"/>
    <property type="match status" value="1"/>
</dbReference>
<dbReference type="Pfam" id="PF13365">
    <property type="entry name" value="Trypsin_2"/>
    <property type="match status" value="1"/>
</dbReference>
<name>A0A7S6WPD4_9SPIR</name>
<proteinExistence type="predicted"/>
<dbReference type="RefSeq" id="WP_194076316.1">
    <property type="nucleotide sequence ID" value="NZ_CP061839.1"/>
</dbReference>
<dbReference type="AlphaFoldDB" id="A0A7S6WPD4"/>
<evidence type="ECO:0000256" key="1">
    <source>
        <dbReference type="SAM" id="SignalP"/>
    </source>
</evidence>
<reference evidence="2 3" key="1">
    <citation type="submission" date="2020-09" db="EMBL/GenBank/DDBJ databases">
        <title>Characterization of Treponema spp. from bovine digital dermatitis in Korea.</title>
        <authorList>
            <person name="Espiritu H.M."/>
            <person name="Cho Y.I."/>
            <person name="Mamuad L."/>
        </authorList>
    </citation>
    <scope>NUCLEOTIDE SEQUENCE [LARGE SCALE GENOMIC DNA]</scope>
    <source>
        <strain evidence="2 3">KS1</strain>
    </source>
</reference>
<dbReference type="EMBL" id="CP061839">
    <property type="protein sequence ID" value="QOW60865.1"/>
    <property type="molecule type" value="Genomic_DNA"/>
</dbReference>
<sequence length="675" mass="77371">MKLKHLFVFFLFIGAASFLKAQAVLSPEVLEKLNNAVFEVIVLKPAEGNLKYEKKLPMERIPFAIRNDKYFPIGTAFLMDDGLFYSAAHVFNLNEESLYGDYYIRSYTGDIYKVDTITSYSTNRDFISFTVSGYKYTEGMGLSVENKILLNTQTFSVGNALGEGIIIRHGLLTSQTFEQENGEWKWLRFSAAASPGNSGGPLITPEGGVLGIITMKSSNENLNYALPFSETKKIEPNTGITHISIYYVMPNIFEEKFFYEYNHKQKLPQKISDVKKNILSDYKTFTANIVKDIQTKFDFSGNESFAKSYGSQEIMYNSWLPSFPLTIVRESNKKWDLFIPNNINEYKLPQNGKISYGTLLNSLTVMIKKPDNITQKELISSPDLYMDYILQASRLYRPIGNERIPITSYGKPVRSQKHTDIHGRTWLVNFWELPFADAEVISYALPLPGGLYIMSKIDSTSETRNGHNLDLAFISDYVIPSYSGSFNDWKEYLALGDSGYSLDPVFSSMKFDFNKKETMIKTGDYDLHIPQQLFSSDKDTTLKAAIGFYLENNKLKFDVQGIQLSTNIRNDNYTYIGFSKILNPPEDAPQTMTDKWIQKIDKAAPFNAKPYNENQYTFYDEILFPDGIPVEEKNKLQYLYHLNLALKQQNRFEEIEKFAKEMKNLLKLPKAKIKK</sequence>
<gene>
    <name evidence="2" type="ORF">IFE08_00060</name>
</gene>
<feature type="signal peptide" evidence="1">
    <location>
        <begin position="1"/>
        <end position="21"/>
    </location>
</feature>
<dbReference type="Gene3D" id="2.40.10.120">
    <property type="match status" value="1"/>
</dbReference>
<feature type="chain" id="PRO_5032620004" evidence="1">
    <location>
        <begin position="22"/>
        <end position="675"/>
    </location>
</feature>
<dbReference type="Proteomes" id="UP000593915">
    <property type="component" value="Chromosome"/>
</dbReference>
<protein>
    <submittedName>
        <fullName evidence="2">Trypsin-like peptidase domain-containing protein</fullName>
    </submittedName>
</protein>
<evidence type="ECO:0000313" key="3">
    <source>
        <dbReference type="Proteomes" id="UP000593915"/>
    </source>
</evidence>
<accession>A0A7S6WPD4</accession>
<organism evidence="2 3">
    <name type="scientific">Treponema pedis</name>
    <dbReference type="NCBI Taxonomy" id="409322"/>
    <lineage>
        <taxon>Bacteria</taxon>
        <taxon>Pseudomonadati</taxon>
        <taxon>Spirochaetota</taxon>
        <taxon>Spirochaetia</taxon>
        <taxon>Spirochaetales</taxon>
        <taxon>Treponemataceae</taxon>
        <taxon>Treponema</taxon>
    </lineage>
</organism>